<feature type="coiled-coil region" evidence="1">
    <location>
        <begin position="165"/>
        <end position="202"/>
    </location>
</feature>
<organism evidence="3 4">
    <name type="scientific">Tritrichomonas foetus</name>
    <dbReference type="NCBI Taxonomy" id="1144522"/>
    <lineage>
        <taxon>Eukaryota</taxon>
        <taxon>Metamonada</taxon>
        <taxon>Parabasalia</taxon>
        <taxon>Tritrichomonadida</taxon>
        <taxon>Tritrichomonadidae</taxon>
        <taxon>Tritrichomonas</taxon>
    </lineage>
</organism>
<feature type="compositionally biased region" description="Low complexity" evidence="2">
    <location>
        <begin position="424"/>
        <end position="437"/>
    </location>
</feature>
<feature type="compositionally biased region" description="Acidic residues" evidence="2">
    <location>
        <begin position="273"/>
        <end position="283"/>
    </location>
</feature>
<feature type="compositionally biased region" description="Basic residues" evidence="2">
    <location>
        <begin position="299"/>
        <end position="310"/>
    </location>
</feature>
<protein>
    <submittedName>
        <fullName evidence="3">Uncharacterized protein</fullName>
    </submittedName>
</protein>
<keyword evidence="1" id="KW-0175">Coiled coil</keyword>
<evidence type="ECO:0000256" key="1">
    <source>
        <dbReference type="SAM" id="Coils"/>
    </source>
</evidence>
<dbReference type="RefSeq" id="XP_068352967.1">
    <property type="nucleotide sequence ID" value="XM_068509180.1"/>
</dbReference>
<feature type="compositionally biased region" description="Basic and acidic residues" evidence="2">
    <location>
        <begin position="327"/>
        <end position="341"/>
    </location>
</feature>
<gene>
    <name evidence="3" type="ORF">TRFO_33614</name>
</gene>
<dbReference type="Proteomes" id="UP000179807">
    <property type="component" value="Unassembled WGS sequence"/>
</dbReference>
<feature type="compositionally biased region" description="Polar residues" evidence="2">
    <location>
        <begin position="402"/>
        <end position="418"/>
    </location>
</feature>
<proteinExistence type="predicted"/>
<name>A0A1J4JL58_9EUKA</name>
<feature type="compositionally biased region" description="Polar residues" evidence="2">
    <location>
        <begin position="372"/>
        <end position="386"/>
    </location>
</feature>
<reference evidence="3" key="1">
    <citation type="submission" date="2016-10" db="EMBL/GenBank/DDBJ databases">
        <authorList>
            <person name="Benchimol M."/>
            <person name="Almeida L.G."/>
            <person name="Vasconcelos A.T."/>
            <person name="Perreira-Neves A."/>
            <person name="Rosa I.A."/>
            <person name="Tasca T."/>
            <person name="Bogo M.R."/>
            <person name="de Souza W."/>
        </authorList>
    </citation>
    <scope>NUCLEOTIDE SEQUENCE [LARGE SCALE GENOMIC DNA]</scope>
    <source>
        <strain evidence="3">K</strain>
    </source>
</reference>
<feature type="compositionally biased region" description="Polar residues" evidence="2">
    <location>
        <begin position="232"/>
        <end position="244"/>
    </location>
</feature>
<evidence type="ECO:0000313" key="4">
    <source>
        <dbReference type="Proteomes" id="UP000179807"/>
    </source>
</evidence>
<sequence>MKLKAQNKKANQNKIDFKSYVGKGYQSFASIKIPKVIKSIDFSYNPIKNFEGLGQNHQLVILKCDNTSLESFKGAEIQVSLLQFSCLNSPLAKSKLLQVMSLVVFGQSLNSVNGHVILQKNREIALKIGDQAKVHLLRGFILSSADPLMISRPGQKDSIAVDLTVDEFLQREKKLQSNNEKLEEMRKRLKELKEQKKIIDELNNPNIFDPHVTPTKLRAKGPRTSPRLSPKQRMNYSNHSVNDSPSDDKNENYGKEIDEILEKENDDIQIDDSIFDFDDDDDNQNINNKNRNQSERRNQSPKRRGGKKRNLNQTTPIENPDDILITEEDKIKMRHTPEKKVQFMNEANGGENYGNDEIVTSTRSPNRKSPKKTNLTHSTKVSSPSTHENHNENKELPKEMAQPNNNQMSLEPNQNSQQEKIEINPAENTENENVNNNENKDESRNESDFLADDVIVDENENTNDNENTFLDEDPAISAMQNEIRGISAPQMFIQPTNNDELDPLLDF</sequence>
<accession>A0A1J4JL58</accession>
<feature type="region of interest" description="Disordered" evidence="2">
    <location>
        <begin position="273"/>
        <end position="446"/>
    </location>
</feature>
<feature type="compositionally biased region" description="Basic and acidic residues" evidence="2">
    <location>
        <begin position="387"/>
        <end position="398"/>
    </location>
</feature>
<evidence type="ECO:0000313" key="3">
    <source>
        <dbReference type="EMBL" id="OHS99830.1"/>
    </source>
</evidence>
<dbReference type="GeneID" id="94843884"/>
<evidence type="ECO:0000256" key="2">
    <source>
        <dbReference type="SAM" id="MobiDB-lite"/>
    </source>
</evidence>
<keyword evidence="4" id="KW-1185">Reference proteome</keyword>
<dbReference type="AlphaFoldDB" id="A0A1J4JL58"/>
<feature type="region of interest" description="Disordered" evidence="2">
    <location>
        <begin position="204"/>
        <end position="252"/>
    </location>
</feature>
<comment type="caution">
    <text evidence="3">The sequence shown here is derived from an EMBL/GenBank/DDBJ whole genome shotgun (WGS) entry which is preliminary data.</text>
</comment>
<dbReference type="VEuPathDB" id="TrichDB:TRFO_33614"/>
<dbReference type="EMBL" id="MLAK01000984">
    <property type="protein sequence ID" value="OHS99830.1"/>
    <property type="molecule type" value="Genomic_DNA"/>
</dbReference>